<accession>A0A2V2YE15</accession>
<sequence length="101" mass="12180">MGNRYRRTNYLWGDLTMIMKSFHTRMAEICTVNKTRELRHDEIEELDHCLQQNANYIWEMLRLKNLSLMASMINDTEWQHELCREIDELADDPHASKIKKP</sequence>
<dbReference type="AlphaFoldDB" id="A0A2V2YE15"/>
<keyword evidence="2" id="KW-1185">Reference proteome</keyword>
<evidence type="ECO:0000313" key="2">
    <source>
        <dbReference type="Proteomes" id="UP000246635"/>
    </source>
</evidence>
<dbReference type="Proteomes" id="UP000246635">
    <property type="component" value="Unassembled WGS sequence"/>
</dbReference>
<gene>
    <name evidence="1" type="ORF">DFQ01_14451</name>
</gene>
<proteinExistence type="predicted"/>
<comment type="caution">
    <text evidence="1">The sequence shown here is derived from an EMBL/GenBank/DDBJ whole genome shotgun (WGS) entry which is preliminary data.</text>
</comment>
<evidence type="ECO:0000313" key="1">
    <source>
        <dbReference type="EMBL" id="PWV90275.1"/>
    </source>
</evidence>
<name>A0A2V2YE15_9BACL</name>
<reference evidence="1 2" key="1">
    <citation type="submission" date="2018-05" db="EMBL/GenBank/DDBJ databases">
        <title>Genomic Encyclopedia of Type Strains, Phase III (KMG-III): the genomes of soil and plant-associated and newly described type strains.</title>
        <authorList>
            <person name="Whitman W."/>
        </authorList>
    </citation>
    <scope>NUCLEOTIDE SEQUENCE [LARGE SCALE GENOMIC DNA]</scope>
    <source>
        <strain evidence="1 2">CECT 5696</strain>
    </source>
</reference>
<dbReference type="EMBL" id="QGTQ01000044">
    <property type="protein sequence ID" value="PWV90275.1"/>
    <property type="molecule type" value="Genomic_DNA"/>
</dbReference>
<dbReference type="InterPro" id="IPR056084">
    <property type="entry name" value="DUF7667"/>
</dbReference>
<organism evidence="1 2">
    <name type="scientific">Paenibacillus cellulosilyticus</name>
    <dbReference type="NCBI Taxonomy" id="375489"/>
    <lineage>
        <taxon>Bacteria</taxon>
        <taxon>Bacillati</taxon>
        <taxon>Bacillota</taxon>
        <taxon>Bacilli</taxon>
        <taxon>Bacillales</taxon>
        <taxon>Paenibacillaceae</taxon>
        <taxon>Paenibacillus</taxon>
    </lineage>
</organism>
<protein>
    <submittedName>
        <fullName evidence="1">Uncharacterized protein</fullName>
    </submittedName>
</protein>
<dbReference type="Pfam" id="PF24704">
    <property type="entry name" value="DUF7667"/>
    <property type="match status" value="1"/>
</dbReference>